<comment type="subcellular location">
    <subcellularLocation>
        <location evidence="2">Cytoplasm</location>
    </subcellularLocation>
    <subcellularLocation>
        <location evidence="3">Nucleus</location>
        <location evidence="3">Nucleolus</location>
    </subcellularLocation>
</comment>
<dbReference type="InterPro" id="IPR012340">
    <property type="entry name" value="NA-bd_OB-fold"/>
</dbReference>
<evidence type="ECO:0000256" key="13">
    <source>
        <dbReference type="ARBA" id="ARBA00023242"/>
    </source>
</evidence>
<comment type="similarity">
    <text evidence="4 16">Belongs to the RNR ribonuclease family.</text>
</comment>
<dbReference type="GO" id="GO:0000956">
    <property type="term" value="P:nuclear-transcribed mRNA catabolic process"/>
    <property type="evidence" value="ECO:0007669"/>
    <property type="project" value="UniProtKB-ARBA"/>
</dbReference>
<feature type="domain" description="PIN" evidence="18">
    <location>
        <begin position="65"/>
        <end position="181"/>
    </location>
</feature>
<comment type="cofactor">
    <cofactor evidence="1">
        <name>Mg(2+)</name>
        <dbReference type="ChEBI" id="CHEBI:18420"/>
    </cofactor>
</comment>
<dbReference type="SMART" id="SM00955">
    <property type="entry name" value="RNB"/>
    <property type="match status" value="1"/>
</dbReference>
<feature type="compositionally biased region" description="Basic and acidic residues" evidence="17">
    <location>
        <begin position="974"/>
        <end position="983"/>
    </location>
</feature>
<dbReference type="GO" id="GO:0006364">
    <property type="term" value="P:rRNA processing"/>
    <property type="evidence" value="ECO:0007669"/>
    <property type="project" value="UniProtKB-KW"/>
</dbReference>
<dbReference type="PROSITE" id="PS01175">
    <property type="entry name" value="RIBONUCLEASE_II"/>
    <property type="match status" value="1"/>
</dbReference>
<dbReference type="FunFam" id="2.40.50.700:FF:000001">
    <property type="entry name" value="Exosome complex exonuclease exoribonuclease (Rrp44)"/>
    <property type="match status" value="1"/>
</dbReference>
<evidence type="ECO:0000256" key="1">
    <source>
        <dbReference type="ARBA" id="ARBA00001946"/>
    </source>
</evidence>
<keyword evidence="11" id="KW-0269">Exonuclease</keyword>
<evidence type="ECO:0000256" key="12">
    <source>
        <dbReference type="ARBA" id="ARBA00022884"/>
    </source>
</evidence>
<keyword evidence="7" id="KW-0540">Nuclease</keyword>
<dbReference type="InterPro" id="IPR001900">
    <property type="entry name" value="RNase_II/R"/>
</dbReference>
<dbReference type="Gene3D" id="3.40.50.1010">
    <property type="entry name" value="5'-nuclease"/>
    <property type="match status" value="1"/>
</dbReference>
<dbReference type="GO" id="GO:0005730">
    <property type="term" value="C:nucleolus"/>
    <property type="evidence" value="ECO:0007669"/>
    <property type="project" value="UniProtKB-SubCell"/>
</dbReference>
<dbReference type="GO" id="GO:0004519">
    <property type="term" value="F:endonuclease activity"/>
    <property type="evidence" value="ECO:0007669"/>
    <property type="project" value="UniProtKB-KW"/>
</dbReference>
<dbReference type="Pfam" id="PF17215">
    <property type="entry name" value="Rrp44_S1"/>
    <property type="match status" value="1"/>
</dbReference>
<evidence type="ECO:0000313" key="21">
    <source>
        <dbReference type="Proteomes" id="UP001627154"/>
    </source>
</evidence>
<keyword evidence="9" id="KW-0378">Hydrolase</keyword>
<evidence type="ECO:0000259" key="18">
    <source>
        <dbReference type="SMART" id="SM00670"/>
    </source>
</evidence>
<evidence type="ECO:0000256" key="3">
    <source>
        <dbReference type="ARBA" id="ARBA00004604"/>
    </source>
</evidence>
<dbReference type="GO" id="GO:0016075">
    <property type="term" value="P:rRNA catabolic process"/>
    <property type="evidence" value="ECO:0007669"/>
    <property type="project" value="UniProtKB-ARBA"/>
</dbReference>
<dbReference type="SUPFAM" id="SSF50249">
    <property type="entry name" value="Nucleic acid-binding proteins"/>
    <property type="match status" value="3"/>
</dbReference>
<dbReference type="GO" id="GO:0071034">
    <property type="term" value="P:CUT catabolic process"/>
    <property type="evidence" value="ECO:0007669"/>
    <property type="project" value="UniProtKB-ARBA"/>
</dbReference>
<keyword evidence="10" id="KW-0271">Exosome</keyword>
<evidence type="ECO:0000256" key="6">
    <source>
        <dbReference type="ARBA" id="ARBA00022552"/>
    </source>
</evidence>
<evidence type="ECO:0000256" key="16">
    <source>
        <dbReference type="RuleBase" id="RU003901"/>
    </source>
</evidence>
<evidence type="ECO:0000256" key="9">
    <source>
        <dbReference type="ARBA" id="ARBA00022801"/>
    </source>
</evidence>
<feature type="compositionally biased region" description="Basic residues" evidence="17">
    <location>
        <begin position="995"/>
        <end position="1006"/>
    </location>
</feature>
<dbReference type="InterPro" id="IPR041505">
    <property type="entry name" value="Dis3_CSD2"/>
</dbReference>
<evidence type="ECO:0000256" key="11">
    <source>
        <dbReference type="ARBA" id="ARBA00022839"/>
    </source>
</evidence>
<evidence type="ECO:0000313" key="20">
    <source>
        <dbReference type="EMBL" id="KAL3399252.1"/>
    </source>
</evidence>
<keyword evidence="8" id="KW-0255">Endonuclease</keyword>
<keyword evidence="12" id="KW-0694">RNA-binding</keyword>
<dbReference type="Pfam" id="PF13638">
    <property type="entry name" value="PIN_4"/>
    <property type="match status" value="1"/>
</dbReference>
<dbReference type="GO" id="GO:0005737">
    <property type="term" value="C:cytoplasm"/>
    <property type="evidence" value="ECO:0007669"/>
    <property type="project" value="UniProtKB-SubCell"/>
</dbReference>
<accession>A0ABD2X315</accession>
<gene>
    <name evidence="20" type="ORF">TKK_007138</name>
</gene>
<evidence type="ECO:0000259" key="19">
    <source>
        <dbReference type="SMART" id="SM00955"/>
    </source>
</evidence>
<evidence type="ECO:0000256" key="17">
    <source>
        <dbReference type="SAM" id="MobiDB-lite"/>
    </source>
</evidence>
<organism evidence="20 21">
    <name type="scientific">Trichogramma kaykai</name>
    <dbReference type="NCBI Taxonomy" id="54128"/>
    <lineage>
        <taxon>Eukaryota</taxon>
        <taxon>Metazoa</taxon>
        <taxon>Ecdysozoa</taxon>
        <taxon>Arthropoda</taxon>
        <taxon>Hexapoda</taxon>
        <taxon>Insecta</taxon>
        <taxon>Pterygota</taxon>
        <taxon>Neoptera</taxon>
        <taxon>Endopterygota</taxon>
        <taxon>Hymenoptera</taxon>
        <taxon>Apocrita</taxon>
        <taxon>Proctotrupomorpha</taxon>
        <taxon>Chalcidoidea</taxon>
        <taxon>Trichogrammatidae</taxon>
        <taxon>Trichogramma</taxon>
    </lineage>
</organism>
<name>A0ABD2X315_9HYME</name>
<feature type="region of interest" description="Disordered" evidence="17">
    <location>
        <begin position="960"/>
        <end position="1006"/>
    </location>
</feature>
<dbReference type="Gene3D" id="2.40.50.140">
    <property type="entry name" value="Nucleic acid-binding proteins"/>
    <property type="match status" value="1"/>
</dbReference>
<dbReference type="GO" id="GO:0000175">
    <property type="term" value="F:3'-5'-RNA exonuclease activity"/>
    <property type="evidence" value="ECO:0007669"/>
    <property type="project" value="UniProtKB-ARBA"/>
</dbReference>
<dbReference type="Gene3D" id="2.40.50.700">
    <property type="match status" value="1"/>
</dbReference>
<dbReference type="Gene3D" id="2.40.50.690">
    <property type="match status" value="1"/>
</dbReference>
<dbReference type="AlphaFoldDB" id="A0ABD2X315"/>
<evidence type="ECO:0000256" key="14">
    <source>
        <dbReference type="ARBA" id="ARBA00077221"/>
    </source>
</evidence>
<dbReference type="Pfam" id="PF17849">
    <property type="entry name" value="OB_Dis3"/>
    <property type="match status" value="1"/>
</dbReference>
<sequence>MSAPLVTSFYRKTRNGIFKVVREHYLRDDIWCGSEACNKCGRNPKTILLDDENPGSKSKLFKGPYYLVLDTNIILNQIHVLEENIFCNVIISQIVLNEVKHRSSNVYKKLEELIGDPSRKFYYFMNEHHKDTYVTRVPGETVNDRNDKAIRAVAQWYNSHFKSQDINIKTILLTDDVGNKQKAKDEGIPVYSMKDYVDSLENAGFLIDKLAKIEYALDGDNRPPLFPCHLSPGQIHDGIKSGKLLQGSFIASRENFLEGTVNCESLDKFILIQGREALNRAIDGDTVAIELLPEDQWSAPSDLVLLDETEEDPGDTLDEDAVLEKITVPEAEKQPTGRIVGIIRRKWRQYCGIIQKNPLKDNTRHLFVPAERKIPKVRIETRQAETLCHQRIIVAIDSWPRNSRYPLGHFVRALGKIGDKDTENEVLLIEHDIPHSRFSDEVLSFLPKLPWVITDLDVAQRRDLRHIDVCSVDPPGCTDIDDALHCRDLDNGNLEVGVHIADVSHFIRPGTALDKEASLRATTVYLVDKRIDMVPELLSSNLCSLRGGEERFAFSCIWEIDHEANIVSTDYCKSIIRSRAAMTYEEAQLRIDDKTQNDSLAKSLRGLNDLAKKLKKKRLANGALVLASPEIRFQVDSETHDPIDVQAKQMRDTNSMVEEFMLLANISVAKRIVEEFPECAMLRRHPEPPQVNFDPLIKAGKHQGFEIDTSNGKALAKSLEAAVKDDNPYFNTMLKILATRCMMQAVYFTSGMVQEAEFYHYGLACPIYTHFTSPIRRYADVIVHRLLAVCVGADATFPDLLDKKRSHALCHNLNYRNRMAQYAGRASVALNTHLFFRNKIQDEEGYILFVRKNALQILIPKFGLEGTLYLSRKDEKSAVTFIYDAEEHTQRWNDVTFRSFDQVTVQLSLDRTNVQHEKLVFKLVKPEIPGFSVPACSATPNERNVEDVTEEIKLESVTLEEPMITDKPVTAAKRKSDSFEEAQKSTPEAEQVKNKTSRNRRKKRKN</sequence>
<dbReference type="PANTHER" id="PTHR23355">
    <property type="entry name" value="RIBONUCLEASE"/>
    <property type="match status" value="1"/>
</dbReference>
<evidence type="ECO:0000256" key="4">
    <source>
        <dbReference type="ARBA" id="ARBA00005785"/>
    </source>
</evidence>
<reference evidence="20 21" key="1">
    <citation type="journal article" date="2024" name="bioRxiv">
        <title>A reference genome for Trichogramma kaykai: A tiny desert-dwelling parasitoid wasp with competing sex-ratio distorters.</title>
        <authorList>
            <person name="Culotta J."/>
            <person name="Lindsey A.R."/>
        </authorList>
    </citation>
    <scope>NUCLEOTIDE SEQUENCE [LARGE SCALE GENOMIC DNA]</scope>
    <source>
        <strain evidence="20 21">KSX58</strain>
    </source>
</reference>
<dbReference type="PANTHER" id="PTHR23355:SF35">
    <property type="entry name" value="EXOSOME COMPLEX EXONUCLEASE RRP44"/>
    <property type="match status" value="1"/>
</dbReference>
<dbReference type="InterPro" id="IPR002716">
    <property type="entry name" value="PIN_dom"/>
</dbReference>
<keyword evidence="5" id="KW-0963">Cytoplasm</keyword>
<dbReference type="GO" id="GO:0000176">
    <property type="term" value="C:nuclear exosome (RNase complex)"/>
    <property type="evidence" value="ECO:0007669"/>
    <property type="project" value="UniProtKB-ARBA"/>
</dbReference>
<dbReference type="SMART" id="SM00670">
    <property type="entry name" value="PINc"/>
    <property type="match status" value="1"/>
</dbReference>
<dbReference type="SUPFAM" id="SSF88723">
    <property type="entry name" value="PIN domain-like"/>
    <property type="match status" value="1"/>
</dbReference>
<evidence type="ECO:0000256" key="8">
    <source>
        <dbReference type="ARBA" id="ARBA00022759"/>
    </source>
</evidence>
<comment type="caution">
    <text evidence="20">The sequence shown here is derived from an EMBL/GenBank/DDBJ whole genome shotgun (WGS) entry which is preliminary data.</text>
</comment>
<dbReference type="Pfam" id="PF00773">
    <property type="entry name" value="RNB"/>
    <property type="match status" value="1"/>
</dbReference>
<dbReference type="CDD" id="cd09862">
    <property type="entry name" value="PIN_Rrp44-like"/>
    <property type="match status" value="1"/>
</dbReference>
<feature type="domain" description="RNB" evidence="19">
    <location>
        <begin position="461"/>
        <end position="793"/>
    </location>
</feature>
<dbReference type="InterPro" id="IPR033770">
    <property type="entry name" value="RRP44_S1"/>
</dbReference>
<dbReference type="EMBL" id="JBJJXI010000056">
    <property type="protein sequence ID" value="KAL3399252.1"/>
    <property type="molecule type" value="Genomic_DNA"/>
</dbReference>
<keyword evidence="6" id="KW-0698">rRNA processing</keyword>
<dbReference type="Pfam" id="PF17216">
    <property type="entry name" value="Rrp44_CSD1"/>
    <property type="match status" value="1"/>
</dbReference>
<dbReference type="Proteomes" id="UP001627154">
    <property type="component" value="Unassembled WGS sequence"/>
</dbReference>
<evidence type="ECO:0000256" key="7">
    <source>
        <dbReference type="ARBA" id="ARBA00022722"/>
    </source>
</evidence>
<dbReference type="InterPro" id="IPR029060">
    <property type="entry name" value="PIN-like_dom_sf"/>
</dbReference>
<dbReference type="InterPro" id="IPR033771">
    <property type="entry name" value="Rrp44_CSD1"/>
</dbReference>
<keyword evidence="13" id="KW-0539">Nucleus</keyword>
<dbReference type="FunFam" id="3.40.50.1010:FF:000010">
    <property type="entry name" value="Exosome complex exonuclease DIS3"/>
    <property type="match status" value="1"/>
</dbReference>
<proteinExistence type="inferred from homology"/>
<evidence type="ECO:0000256" key="10">
    <source>
        <dbReference type="ARBA" id="ARBA00022835"/>
    </source>
</evidence>
<evidence type="ECO:0000256" key="5">
    <source>
        <dbReference type="ARBA" id="ARBA00022490"/>
    </source>
</evidence>
<evidence type="ECO:0000256" key="2">
    <source>
        <dbReference type="ARBA" id="ARBA00004496"/>
    </source>
</evidence>
<dbReference type="GO" id="GO:0003723">
    <property type="term" value="F:RNA binding"/>
    <property type="evidence" value="ECO:0007669"/>
    <property type="project" value="UniProtKB-KW"/>
</dbReference>
<dbReference type="FunFam" id="2.40.50.140:FF:000125">
    <property type="entry name" value="exosome complex exonuclease RRP44 isoform X1"/>
    <property type="match status" value="1"/>
</dbReference>
<dbReference type="InterPro" id="IPR022966">
    <property type="entry name" value="RNase_II/R_CS"/>
</dbReference>
<dbReference type="InterPro" id="IPR050180">
    <property type="entry name" value="RNR_Ribonuclease"/>
</dbReference>
<protein>
    <recommendedName>
        <fullName evidence="14">Protein DIS3 homolog</fullName>
    </recommendedName>
    <alternativeName>
        <fullName evidence="15">Ribosomal RNA-processing protein 44</fullName>
    </alternativeName>
</protein>
<keyword evidence="21" id="KW-1185">Reference proteome</keyword>
<evidence type="ECO:0000256" key="15">
    <source>
        <dbReference type="ARBA" id="ARBA00077930"/>
    </source>
</evidence>